<evidence type="ECO:0000313" key="2">
    <source>
        <dbReference type="Proteomes" id="UP000282613"/>
    </source>
</evidence>
<proteinExistence type="predicted"/>
<sequence length="68" mass="7435">MATFDAPIKGIHVIIVSQRDIRYDIMLLLLPQAYPTTTSIEPSTTSLLAPSFTAFNAKALLTIGRLIC</sequence>
<reference evidence="3" key="1">
    <citation type="submission" date="2016-04" db="UniProtKB">
        <authorList>
            <consortium name="WormBaseParasite"/>
        </authorList>
    </citation>
    <scope>IDENTIFICATION</scope>
</reference>
<evidence type="ECO:0000313" key="3">
    <source>
        <dbReference type="WBParaSite" id="TASK_0000885901-mRNA-1"/>
    </source>
</evidence>
<protein>
    <submittedName>
        <fullName evidence="1 3">Uncharacterized protein</fullName>
    </submittedName>
</protein>
<evidence type="ECO:0000313" key="1">
    <source>
        <dbReference type="EMBL" id="VDK41159.1"/>
    </source>
</evidence>
<dbReference type="AlphaFoldDB" id="A0A0R3WDK9"/>
<accession>A0A0R3WDK9</accession>
<dbReference type="EMBL" id="UYRS01018912">
    <property type="protein sequence ID" value="VDK41159.1"/>
    <property type="molecule type" value="Genomic_DNA"/>
</dbReference>
<dbReference type="Proteomes" id="UP000282613">
    <property type="component" value="Unassembled WGS sequence"/>
</dbReference>
<organism evidence="3">
    <name type="scientific">Taenia asiatica</name>
    <name type="common">Asian tapeworm</name>
    <dbReference type="NCBI Taxonomy" id="60517"/>
    <lineage>
        <taxon>Eukaryota</taxon>
        <taxon>Metazoa</taxon>
        <taxon>Spiralia</taxon>
        <taxon>Lophotrochozoa</taxon>
        <taxon>Platyhelminthes</taxon>
        <taxon>Cestoda</taxon>
        <taxon>Eucestoda</taxon>
        <taxon>Cyclophyllidea</taxon>
        <taxon>Taeniidae</taxon>
        <taxon>Taenia</taxon>
    </lineage>
</organism>
<reference evidence="1 2" key="2">
    <citation type="submission" date="2018-11" db="EMBL/GenBank/DDBJ databases">
        <authorList>
            <consortium name="Pathogen Informatics"/>
        </authorList>
    </citation>
    <scope>NUCLEOTIDE SEQUENCE [LARGE SCALE GENOMIC DNA]</scope>
</reference>
<name>A0A0R3WDK9_TAEAS</name>
<dbReference type="WBParaSite" id="TASK_0000885901-mRNA-1">
    <property type="protein sequence ID" value="TASK_0000885901-mRNA-1"/>
    <property type="gene ID" value="TASK_0000885901"/>
</dbReference>
<keyword evidence="2" id="KW-1185">Reference proteome</keyword>
<gene>
    <name evidence="1" type="ORF">TASK_LOCUS8860</name>
</gene>